<evidence type="ECO:0000313" key="2">
    <source>
        <dbReference type="Proteomes" id="UP000031594"/>
    </source>
</evidence>
<name>A0ABR4ZU11_9BACT</name>
<keyword evidence="2" id="KW-1185">Reference proteome</keyword>
<evidence type="ECO:0000313" key="1">
    <source>
        <dbReference type="EMBL" id="KIE57732.1"/>
    </source>
</evidence>
<sequence length="103" mass="12413">MSYFRLCSNLILNRYHKTIRNIVHFKEKELDSYPTFYRANTISKLNHLLKKYHFEGIVLGHNPEPAYLLFNKFLYRLGIIYNKISPRWLAVNLFVFARKKTTT</sequence>
<proteinExistence type="predicted"/>
<dbReference type="Proteomes" id="UP000031594">
    <property type="component" value="Unassembled WGS sequence"/>
</dbReference>
<organism evidence="1 2">
    <name type="scientific">Methylacidiphilum kamchatkense Kam1</name>
    <dbReference type="NCBI Taxonomy" id="1202785"/>
    <lineage>
        <taxon>Bacteria</taxon>
        <taxon>Pseudomonadati</taxon>
        <taxon>Verrucomicrobiota</taxon>
        <taxon>Methylacidiphilae</taxon>
        <taxon>Methylacidiphilales</taxon>
        <taxon>Methylacidiphilaceae</taxon>
        <taxon>Methylacidiphilum (ex Ratnadevi et al. 2023)</taxon>
    </lineage>
</organism>
<gene>
    <name evidence="1" type="ORF">A946_11585</name>
</gene>
<accession>A0ABR4ZU11</accession>
<comment type="caution">
    <text evidence="1">The sequence shown here is derived from an EMBL/GenBank/DDBJ whole genome shotgun (WGS) entry which is preliminary data.</text>
</comment>
<protein>
    <submittedName>
        <fullName evidence="1">Uncharacterized protein</fullName>
    </submittedName>
</protein>
<reference evidence="1 2" key="1">
    <citation type="submission" date="2014-08" db="EMBL/GenBank/DDBJ databases">
        <title>Methylacidiphilum kamchatkense strain Kam1 draft genome sequence.</title>
        <authorList>
            <person name="Birkeland N.-K."/>
            <person name="Erikstad H.A."/>
        </authorList>
    </citation>
    <scope>NUCLEOTIDE SEQUENCE [LARGE SCALE GENOMIC DNA]</scope>
    <source>
        <strain evidence="1 2">Kam1</strain>
    </source>
</reference>
<dbReference type="EMBL" id="JQNX01000015">
    <property type="protein sequence ID" value="KIE57732.1"/>
    <property type="molecule type" value="Genomic_DNA"/>
</dbReference>